<evidence type="ECO:0000256" key="1">
    <source>
        <dbReference type="ARBA" id="ARBA00004123"/>
    </source>
</evidence>
<evidence type="ECO:0000313" key="6">
    <source>
        <dbReference type="EMBL" id="GMM50059.1"/>
    </source>
</evidence>
<organism evidence="6 7">
    <name type="scientific">Starmerella bacillaris</name>
    <name type="common">Yeast</name>
    <name type="synonym">Candida zemplinina</name>
    <dbReference type="NCBI Taxonomy" id="1247836"/>
    <lineage>
        <taxon>Eukaryota</taxon>
        <taxon>Fungi</taxon>
        <taxon>Dikarya</taxon>
        <taxon>Ascomycota</taxon>
        <taxon>Saccharomycotina</taxon>
        <taxon>Dipodascomycetes</taxon>
        <taxon>Dipodascales</taxon>
        <taxon>Trichomonascaceae</taxon>
        <taxon>Starmerella</taxon>
    </lineage>
</organism>
<evidence type="ECO:0000256" key="3">
    <source>
        <dbReference type="ARBA" id="ARBA00022694"/>
    </source>
</evidence>
<comment type="similarity">
    <text evidence="2 5">Belongs to the eukaryotic/archaeal RNase P protein component 2 family.</text>
</comment>
<evidence type="ECO:0000256" key="2">
    <source>
        <dbReference type="ARBA" id="ARBA00010800"/>
    </source>
</evidence>
<dbReference type="GO" id="GO:0005730">
    <property type="term" value="C:nucleolus"/>
    <property type="evidence" value="ECO:0007669"/>
    <property type="project" value="TreeGrafter"/>
</dbReference>
<dbReference type="PIRSF" id="PIRSF023803">
    <property type="entry name" value="Ribonuclease_P_prd"/>
    <property type="match status" value="1"/>
</dbReference>
<dbReference type="InterPro" id="IPR038085">
    <property type="entry name" value="Rnp2-like_sf"/>
</dbReference>
<dbReference type="Proteomes" id="UP001362899">
    <property type="component" value="Unassembled WGS sequence"/>
</dbReference>
<protein>
    <recommendedName>
        <fullName evidence="5">Ribonuclease P/MRP protein subunit POP5</fullName>
        <ecNumber evidence="5">3.1.26.5</ecNumber>
    </recommendedName>
</protein>
<evidence type="ECO:0000256" key="5">
    <source>
        <dbReference type="PIRNR" id="PIRNR023803"/>
    </source>
</evidence>
<comment type="catalytic activity">
    <reaction evidence="5">
        <text>Endonucleolytic cleavage of RNA, removing 5'-extranucleotides from tRNA precursor.</text>
        <dbReference type="EC" id="3.1.26.5"/>
    </reaction>
</comment>
<dbReference type="PANTHER" id="PTHR15441:SF2">
    <property type="entry name" value="RIBONUCLEASE P_MRP PROTEIN SUBUNIT POP5"/>
    <property type="match status" value="1"/>
</dbReference>
<gene>
    <name evidence="6" type="ORF">DASB73_010170</name>
</gene>
<keyword evidence="7" id="KW-1185">Reference proteome</keyword>
<accession>A0AAV5RHR8</accession>
<proteinExistence type="inferred from homology"/>
<dbReference type="Gene3D" id="3.30.70.3250">
    <property type="entry name" value="Ribonuclease P, Pop5 subunit"/>
    <property type="match status" value="1"/>
</dbReference>
<reference evidence="6 7" key="1">
    <citation type="journal article" date="2023" name="Elife">
        <title>Identification of key yeast species and microbe-microbe interactions impacting larval growth of Drosophila in the wild.</title>
        <authorList>
            <person name="Mure A."/>
            <person name="Sugiura Y."/>
            <person name="Maeda R."/>
            <person name="Honda K."/>
            <person name="Sakurai N."/>
            <person name="Takahashi Y."/>
            <person name="Watada M."/>
            <person name="Katoh T."/>
            <person name="Gotoh A."/>
            <person name="Gotoh Y."/>
            <person name="Taniguchi I."/>
            <person name="Nakamura K."/>
            <person name="Hayashi T."/>
            <person name="Katayama T."/>
            <person name="Uemura T."/>
            <person name="Hattori Y."/>
        </authorList>
    </citation>
    <scope>NUCLEOTIDE SEQUENCE [LARGE SCALE GENOMIC DNA]</scope>
    <source>
        <strain evidence="6 7">SB-73</strain>
    </source>
</reference>
<comment type="caution">
    <text evidence="6">The sequence shown here is derived from an EMBL/GenBank/DDBJ whole genome shotgun (WGS) entry which is preliminary data.</text>
</comment>
<name>A0AAV5RHR8_STABA</name>
<dbReference type="EC" id="3.1.26.5" evidence="5"/>
<comment type="subcellular location">
    <subcellularLocation>
        <location evidence="1">Nucleus</location>
    </subcellularLocation>
</comment>
<dbReference type="GO" id="GO:0004526">
    <property type="term" value="F:ribonuclease P activity"/>
    <property type="evidence" value="ECO:0007669"/>
    <property type="project" value="UniProtKB-EC"/>
</dbReference>
<evidence type="ECO:0000313" key="7">
    <source>
        <dbReference type="Proteomes" id="UP001362899"/>
    </source>
</evidence>
<dbReference type="GO" id="GO:0030681">
    <property type="term" value="C:multimeric ribonuclease P complex"/>
    <property type="evidence" value="ECO:0007669"/>
    <property type="project" value="TreeGrafter"/>
</dbReference>
<dbReference type="PANTHER" id="PTHR15441">
    <property type="entry name" value="RIBONUCLEASE P PROTEIN SUBUNIT P14"/>
    <property type="match status" value="1"/>
</dbReference>
<keyword evidence="3 5" id="KW-0819">tRNA processing</keyword>
<sequence>MVRLKARYLLFEILYPNRAELLGNADGKLFIKTLRQNIETYFGEYGMGQCQSMLVMKFFNPDTGLGIIRVGRGQEKIVQAAMTLMTHMNTDPVIIRIRRVSGTVKKSQEHALAISKQELFAI</sequence>
<dbReference type="EMBL" id="BTGC01000003">
    <property type="protein sequence ID" value="GMM50059.1"/>
    <property type="molecule type" value="Genomic_DNA"/>
</dbReference>
<evidence type="ECO:0000256" key="4">
    <source>
        <dbReference type="ARBA" id="ARBA00023242"/>
    </source>
</evidence>
<dbReference type="InterPro" id="IPR002759">
    <property type="entry name" value="Pop5/Rpp14/Rnp2-like"/>
</dbReference>
<keyword evidence="4" id="KW-0539">Nucleus</keyword>
<dbReference type="SUPFAM" id="SSF160350">
    <property type="entry name" value="Rnp2-like"/>
    <property type="match status" value="1"/>
</dbReference>
<comment type="function">
    <text evidence="5">Component of ribonuclease P, a protein complex that generates mature tRNA molecules by cleaving their 5'-ends.</text>
</comment>
<dbReference type="GO" id="GO:0000172">
    <property type="term" value="C:ribonuclease MRP complex"/>
    <property type="evidence" value="ECO:0007669"/>
    <property type="project" value="TreeGrafter"/>
</dbReference>
<dbReference type="InterPro" id="IPR016819">
    <property type="entry name" value="RNase_P/MRP_POP5"/>
</dbReference>
<dbReference type="GO" id="GO:0001682">
    <property type="term" value="P:tRNA 5'-leader removal"/>
    <property type="evidence" value="ECO:0007669"/>
    <property type="project" value="InterPro"/>
</dbReference>
<dbReference type="AlphaFoldDB" id="A0AAV5RHR8"/>
<dbReference type="GO" id="GO:0033204">
    <property type="term" value="F:ribonuclease P RNA binding"/>
    <property type="evidence" value="ECO:0007669"/>
    <property type="project" value="InterPro"/>
</dbReference>
<dbReference type="Pfam" id="PF01900">
    <property type="entry name" value="RNase_P_Rpp14"/>
    <property type="match status" value="1"/>
</dbReference>